<keyword evidence="3" id="KW-1133">Transmembrane helix</keyword>
<feature type="region of interest" description="Disordered" evidence="2">
    <location>
        <begin position="74"/>
        <end position="152"/>
    </location>
</feature>
<keyword evidence="3" id="KW-0472">Membrane</keyword>
<gene>
    <name evidence="4" type="ORF">H6F99_19380</name>
</gene>
<organism evidence="4 5">
    <name type="scientific">Aphanizomenon flos-aquae FACHB-1040</name>
    <dbReference type="NCBI Taxonomy" id="2692887"/>
    <lineage>
        <taxon>Bacteria</taxon>
        <taxon>Bacillati</taxon>
        <taxon>Cyanobacteriota</taxon>
        <taxon>Cyanophyceae</taxon>
        <taxon>Nostocales</taxon>
        <taxon>Aphanizomenonaceae</taxon>
        <taxon>Aphanizomenon</taxon>
    </lineage>
</organism>
<feature type="coiled-coil region" evidence="1">
    <location>
        <begin position="39"/>
        <end position="66"/>
    </location>
</feature>
<keyword evidence="3" id="KW-0812">Transmembrane</keyword>
<proteinExistence type="predicted"/>
<evidence type="ECO:0000256" key="1">
    <source>
        <dbReference type="SAM" id="Coils"/>
    </source>
</evidence>
<keyword evidence="5" id="KW-1185">Reference proteome</keyword>
<sequence length="219" mass="24644">MKTTTGSHYSQPTNNYPPSVPLCVYRELTAELQAVQSKLDVITSHNQKLVQENQQLRQEITKVIQSCLELQKLVSTPSPSSPAPSLSDHEVNYPPQPQPTPHYHQEVKHTSKPTITAESPRQPTNRPRPKTSTKPTPSENRHQESTAPRININLPVSETVFIEEQKVNYYPQSKSEGKGLNGWWLAITIIFIMITGFAAGYLIVRPLFQNQTPPSTIKN</sequence>
<evidence type="ECO:0000256" key="2">
    <source>
        <dbReference type="SAM" id="MobiDB-lite"/>
    </source>
</evidence>
<feature type="transmembrane region" description="Helical" evidence="3">
    <location>
        <begin position="182"/>
        <end position="204"/>
    </location>
</feature>
<dbReference type="Proteomes" id="UP000606721">
    <property type="component" value="Unassembled WGS sequence"/>
</dbReference>
<keyword evidence="1" id="KW-0175">Coiled coil</keyword>
<protein>
    <submittedName>
        <fullName evidence="4">Uncharacterized protein</fullName>
    </submittedName>
</protein>
<evidence type="ECO:0000313" key="4">
    <source>
        <dbReference type="EMBL" id="MBD2280350.1"/>
    </source>
</evidence>
<dbReference type="EMBL" id="JACJQT010000059">
    <property type="protein sequence ID" value="MBD2280350.1"/>
    <property type="molecule type" value="Genomic_DNA"/>
</dbReference>
<evidence type="ECO:0000256" key="3">
    <source>
        <dbReference type="SAM" id="Phobius"/>
    </source>
</evidence>
<reference evidence="4 5" key="1">
    <citation type="journal article" date="2020" name="ISME J.">
        <title>Comparative genomics reveals insights into cyanobacterial evolution and habitat adaptation.</title>
        <authorList>
            <person name="Chen M.Y."/>
            <person name="Teng W.K."/>
            <person name="Zhao L."/>
            <person name="Hu C.X."/>
            <person name="Zhou Y.K."/>
            <person name="Han B.P."/>
            <person name="Song L.R."/>
            <person name="Shu W.S."/>
        </authorList>
    </citation>
    <scope>NUCLEOTIDE SEQUENCE [LARGE SCALE GENOMIC DNA]</scope>
    <source>
        <strain evidence="4 5">FACHB-1040</strain>
    </source>
</reference>
<comment type="caution">
    <text evidence="4">The sequence shown here is derived from an EMBL/GenBank/DDBJ whole genome shotgun (WGS) entry which is preliminary data.</text>
</comment>
<feature type="compositionally biased region" description="Polar residues" evidence="2">
    <location>
        <begin position="112"/>
        <end position="122"/>
    </location>
</feature>
<feature type="compositionally biased region" description="Low complexity" evidence="2">
    <location>
        <begin position="75"/>
        <end position="86"/>
    </location>
</feature>
<name>A0ABR8C0R5_APHFL</name>
<evidence type="ECO:0000313" key="5">
    <source>
        <dbReference type="Proteomes" id="UP000606721"/>
    </source>
</evidence>
<dbReference type="RefSeq" id="WP_053538881.1">
    <property type="nucleotide sequence ID" value="NZ_JACJQT010000059.1"/>
</dbReference>
<accession>A0ABR8C0R5</accession>